<keyword evidence="1" id="KW-0472">Membrane</keyword>
<feature type="transmembrane region" description="Helical" evidence="1">
    <location>
        <begin position="12"/>
        <end position="38"/>
    </location>
</feature>
<feature type="transmembrane region" description="Helical" evidence="1">
    <location>
        <begin position="44"/>
        <end position="62"/>
    </location>
</feature>
<organism evidence="2 3">
    <name type="scientific">Halomonas salifodinae</name>
    <dbReference type="NCBI Taxonomy" id="438745"/>
    <lineage>
        <taxon>Bacteria</taxon>
        <taxon>Pseudomonadati</taxon>
        <taxon>Pseudomonadota</taxon>
        <taxon>Gammaproteobacteria</taxon>
        <taxon>Oceanospirillales</taxon>
        <taxon>Halomonadaceae</taxon>
        <taxon>Halomonas</taxon>
    </lineage>
</organism>
<proteinExistence type="predicted"/>
<name>A0ABW2EUA0_9GAMM</name>
<dbReference type="Proteomes" id="UP001596411">
    <property type="component" value="Unassembled WGS sequence"/>
</dbReference>
<dbReference type="Gene3D" id="1.10.287.910">
    <property type="entry name" value="bacterial mercury transporter, merf"/>
    <property type="match status" value="1"/>
</dbReference>
<sequence length="83" mass="8939">MKGPQKFSSVVLGSVLMALCCVVPIVLILFGTAGLAALTGYLDYVLFAALALVIIIGLPLYARHHKRKQDAGCPHKDSEKRDD</sequence>
<comment type="caution">
    <text evidence="2">The sequence shown here is derived from an EMBL/GenBank/DDBJ whole genome shotgun (WGS) entry which is preliminary data.</text>
</comment>
<keyword evidence="1" id="KW-0812">Transmembrane</keyword>
<protein>
    <submittedName>
        <fullName evidence="2">Mercury resistance system transport protein MerF</fullName>
    </submittedName>
</protein>
<evidence type="ECO:0000313" key="2">
    <source>
        <dbReference type="EMBL" id="MFC7089590.1"/>
    </source>
</evidence>
<keyword evidence="1" id="KW-1133">Transmembrane helix</keyword>
<keyword evidence="3" id="KW-1185">Reference proteome</keyword>
<gene>
    <name evidence="2" type="primary">merF</name>
    <name evidence="2" type="ORF">ACFQH5_08515</name>
</gene>
<dbReference type="Pfam" id="PF11431">
    <property type="entry name" value="Transport_MerF"/>
    <property type="match status" value="1"/>
</dbReference>
<accession>A0ABW2EUA0</accession>
<evidence type="ECO:0000313" key="3">
    <source>
        <dbReference type="Proteomes" id="UP001596411"/>
    </source>
</evidence>
<reference evidence="3" key="1">
    <citation type="journal article" date="2019" name="Int. J. Syst. Evol. Microbiol.">
        <title>The Global Catalogue of Microorganisms (GCM) 10K type strain sequencing project: providing services to taxonomists for standard genome sequencing and annotation.</title>
        <authorList>
            <consortium name="The Broad Institute Genomics Platform"/>
            <consortium name="The Broad Institute Genome Sequencing Center for Infectious Disease"/>
            <person name="Wu L."/>
            <person name="Ma J."/>
        </authorList>
    </citation>
    <scope>NUCLEOTIDE SEQUENCE [LARGE SCALE GENOMIC DNA]</scope>
    <source>
        <strain evidence="3">CGMCC 1.13666</strain>
    </source>
</reference>
<dbReference type="RefSeq" id="WP_346060961.1">
    <property type="nucleotide sequence ID" value="NZ_BAAADR010000002.1"/>
</dbReference>
<dbReference type="NCBIfam" id="NF033565">
    <property type="entry name" value="trans_MerF"/>
    <property type="match status" value="1"/>
</dbReference>
<evidence type="ECO:0000256" key="1">
    <source>
        <dbReference type="SAM" id="Phobius"/>
    </source>
</evidence>
<dbReference type="InterPro" id="IPR021091">
    <property type="entry name" value="Mercury_ion_transport_MerF"/>
</dbReference>
<dbReference type="EMBL" id="JBHSZP010000014">
    <property type="protein sequence ID" value="MFC7089590.1"/>
    <property type="molecule type" value="Genomic_DNA"/>
</dbReference>